<dbReference type="InterPro" id="IPR019734">
    <property type="entry name" value="TPR_rpt"/>
</dbReference>
<accession>M2AMV7</accession>
<dbReference type="PANTHER" id="PTHR16026">
    <property type="entry name" value="CARTILAGE ACIDIC PROTEIN 1"/>
    <property type="match status" value="1"/>
</dbReference>
<dbReference type="PROSITE" id="PS51257">
    <property type="entry name" value="PROKAR_LIPOPROTEIN"/>
    <property type="match status" value="1"/>
</dbReference>
<dbReference type="InterPro" id="IPR011990">
    <property type="entry name" value="TPR-like_helical_dom_sf"/>
</dbReference>
<evidence type="ECO:0000256" key="2">
    <source>
        <dbReference type="PROSITE-ProRule" id="PRU00339"/>
    </source>
</evidence>
<dbReference type="PANTHER" id="PTHR16026:SF0">
    <property type="entry name" value="CARTILAGE ACIDIC PROTEIN 1"/>
    <property type="match status" value="1"/>
</dbReference>
<evidence type="ECO:0000313" key="6">
    <source>
        <dbReference type="Proteomes" id="UP000011529"/>
    </source>
</evidence>
<dbReference type="Proteomes" id="UP000011529">
    <property type="component" value="Unassembled WGS sequence"/>
</dbReference>
<feature type="signal peptide" evidence="3">
    <location>
        <begin position="1"/>
        <end position="28"/>
    </location>
</feature>
<evidence type="ECO:0000259" key="4">
    <source>
        <dbReference type="Pfam" id="PF07593"/>
    </source>
</evidence>
<comment type="caution">
    <text evidence="5">The sequence shown here is derived from an EMBL/GenBank/DDBJ whole genome shotgun (WGS) entry which is preliminary data.</text>
</comment>
<reference evidence="5" key="1">
    <citation type="submission" date="2012-11" db="EMBL/GenBank/DDBJ databases">
        <title>Permanent draft genomes of Rhodopirellula europaea strain SH398 and 6C.</title>
        <authorList>
            <person name="Richter M."/>
            <person name="Richter-Heitmann T."/>
            <person name="Frank C."/>
            <person name="Harder J."/>
            <person name="Glockner F.O."/>
        </authorList>
    </citation>
    <scope>NUCLEOTIDE SEQUENCE</scope>
    <source>
        <strain evidence="5">6C</strain>
    </source>
</reference>
<keyword evidence="2" id="KW-0802">TPR repeat</keyword>
<reference evidence="5" key="2">
    <citation type="journal article" date="2013" name="Mar. Genomics">
        <title>Expression of sulfatases in Rhodopirellula baltica and the diversity of sulfatases in the genus Rhodopirellula.</title>
        <authorList>
            <person name="Wegner C.E."/>
            <person name="Richter-Heitmann T."/>
            <person name="Klindworth A."/>
            <person name="Klockow C."/>
            <person name="Richter M."/>
            <person name="Achstetter T."/>
            <person name="Glockner F.O."/>
            <person name="Harder J."/>
        </authorList>
    </citation>
    <scope>NUCLEOTIDE SEQUENCE [LARGE SCALE GENOMIC DNA]</scope>
    <source>
        <strain evidence="5">6C</strain>
    </source>
</reference>
<feature type="repeat" description="TPR" evidence="2">
    <location>
        <begin position="294"/>
        <end position="327"/>
    </location>
</feature>
<keyword evidence="6" id="KW-1185">Reference proteome</keyword>
<evidence type="ECO:0000313" key="5">
    <source>
        <dbReference type="EMBL" id="EMB14032.1"/>
    </source>
</evidence>
<dbReference type="AlphaFoldDB" id="M2AMV7"/>
<gene>
    <name evidence="5" type="ORF">RE6C_05286</name>
</gene>
<dbReference type="Gene3D" id="1.25.40.10">
    <property type="entry name" value="Tetratricopeptide repeat domain"/>
    <property type="match status" value="1"/>
</dbReference>
<sequence>MPHRNESVAFVTASVAALLLLATLGCNKTDVPDKKAANQSLPNAATDDVDVNVEVSKDIHSDAASEPSLQHAQRLLASGNSSEALRELHSLLLKQPDQLDVIALTAQTERSLGNMDSAIALLDESAARLPEHERTLLSNSAAWSAETGDYEAAITRYQKLLNSEPADVNSLRSIAALQNKIGHRFEANEHLRRLTQLSPMTTVELLCLVNPGQQIHDSQQSRAKPSQKALAVAYENLDENRFQRALETLEDSSTFIEQDPALLALRVRILTEMGRLDEATSAFADATEQCRAFPDYWIAEGIWHQANRDLDAAIQAFQKAVELETLHQAALRRLAAALQSNGSDDEASRVSERAQLAKDLSELATSTVNSQGNVGRSCQILSQQLQQIGLPFQSLAWRFNAIAYTTPQQARVDQHLVSLSRLKQSLNSPETQLAQRIGLPPAEPSSTDWVSLAASRDMTIEPNRIAEQETSSTQQSIQPHFENIASRVGLNFQYRNASPPVEKNFLLHQPLGSGLACFDYDLDGRTDVYAAQGDGDAIEPGMSSNYLARHLGNSFIDVTTFAEVDDRGYSMSLTAGDINQDGFADLVVGNMGRNSLFLNQGDGTFRSISVDNSWEAGHYTTGLAIADVTGDSLPDIIEINYVDDQRIFDPIQFDSNGQPIRLPGPMQFSAAEDRVFVSHPDGSFEGQSIRELAASSTDAHRGMGLVVGDFDADGDNEMFVANDQTQNQLWDRTSSGFHDDADKSLRPIFQDIGTLSGVAYGVTGQPLASMGIAAGDFDGNQTLDFHVTNFDDELSNLYLQQSDHLYSDGVFSTGLDEHSRTMLGFGTQAIDFENDGDWDLVIANGDIEDRRPTKPMFQMPTQLLVNQNQRWVSTSPEDSTGYFAREHLARSVARFDWNQDGLMDLLVGDLVEPLALLENQTNTDHRWLQLKLIGTQTERDAIGTRVHFHLDNTKLLRTVQTGDGYMSRNEDLISIGIPADQTLHRIEIVWPSGSRQSFENVSVERRGLIVENQPQIHWLHFAPTIPNSQLLPASLISD</sequence>
<feature type="domain" description="ASPIC/UnbV" evidence="4">
    <location>
        <begin position="941"/>
        <end position="1006"/>
    </location>
</feature>
<dbReference type="Pfam" id="PF13517">
    <property type="entry name" value="FG-GAP_3"/>
    <property type="match status" value="1"/>
</dbReference>
<evidence type="ECO:0000256" key="1">
    <source>
        <dbReference type="ARBA" id="ARBA00022729"/>
    </source>
</evidence>
<organism evidence="5 6">
    <name type="scientific">Rhodopirellula europaea 6C</name>
    <dbReference type="NCBI Taxonomy" id="1263867"/>
    <lineage>
        <taxon>Bacteria</taxon>
        <taxon>Pseudomonadati</taxon>
        <taxon>Planctomycetota</taxon>
        <taxon>Planctomycetia</taxon>
        <taxon>Pirellulales</taxon>
        <taxon>Pirellulaceae</taxon>
        <taxon>Rhodopirellula</taxon>
    </lineage>
</organism>
<protein>
    <submittedName>
        <fullName evidence="5">ASPIC/UnbV domain-containing protein</fullName>
    </submittedName>
</protein>
<dbReference type="SUPFAM" id="SSF48452">
    <property type="entry name" value="TPR-like"/>
    <property type="match status" value="1"/>
</dbReference>
<proteinExistence type="predicted"/>
<dbReference type="InterPro" id="IPR028994">
    <property type="entry name" value="Integrin_alpha_N"/>
</dbReference>
<dbReference type="PATRIC" id="fig|1263867.3.peg.5657"/>
<keyword evidence="1 3" id="KW-0732">Signal</keyword>
<dbReference type="SUPFAM" id="SSF69318">
    <property type="entry name" value="Integrin alpha N-terminal domain"/>
    <property type="match status" value="1"/>
</dbReference>
<dbReference type="EMBL" id="ANMO01000235">
    <property type="protein sequence ID" value="EMB14032.1"/>
    <property type="molecule type" value="Genomic_DNA"/>
</dbReference>
<dbReference type="RefSeq" id="WP_008661160.1">
    <property type="nucleotide sequence ID" value="NZ_ANMO01000235.1"/>
</dbReference>
<evidence type="ECO:0000256" key="3">
    <source>
        <dbReference type="SAM" id="SignalP"/>
    </source>
</evidence>
<feature type="chain" id="PRO_5004021032" evidence="3">
    <location>
        <begin position="29"/>
        <end position="1038"/>
    </location>
</feature>
<dbReference type="PROSITE" id="PS50005">
    <property type="entry name" value="TPR"/>
    <property type="match status" value="1"/>
</dbReference>
<dbReference type="InterPro" id="IPR011519">
    <property type="entry name" value="UnbV_ASPIC"/>
</dbReference>
<dbReference type="InterPro" id="IPR013517">
    <property type="entry name" value="FG-GAP"/>
</dbReference>
<name>M2AMV7_9BACT</name>
<dbReference type="InterPro" id="IPR027039">
    <property type="entry name" value="Crtac1"/>
</dbReference>
<dbReference type="Pfam" id="PF07593">
    <property type="entry name" value="UnbV_ASPIC"/>
    <property type="match status" value="1"/>
</dbReference>
<dbReference type="Gene3D" id="2.130.10.130">
    <property type="entry name" value="Integrin alpha, N-terminal"/>
    <property type="match status" value="2"/>
</dbReference>